<accession>A0ABU0PDL1</accession>
<dbReference type="EMBL" id="JAUSXK010000001">
    <property type="protein sequence ID" value="MDQ0645425.1"/>
    <property type="molecule type" value="Genomic_DNA"/>
</dbReference>
<keyword evidence="2" id="KW-0378">Hydrolase</keyword>
<dbReference type="InterPro" id="IPR017946">
    <property type="entry name" value="PLC-like_Pdiesterase_TIM-brl"/>
</dbReference>
<evidence type="ECO:0000313" key="3">
    <source>
        <dbReference type="Proteomes" id="UP001239085"/>
    </source>
</evidence>
<dbReference type="Gene3D" id="3.20.20.190">
    <property type="entry name" value="Phosphatidylinositol (PI) phosphodiesterase"/>
    <property type="match status" value="1"/>
</dbReference>
<gene>
    <name evidence="2" type="ORF">QFZ46_003585</name>
</gene>
<sequence length="264" mass="28382">MTHPYFLKSRHPRVLAHRGLPTAPGGGSLSDAGRPGDVWENTAAAFAAAHAAGAEYIETDCRVTADGDVVLFHDETLTRLLSDDRAVDEVGTRELAELLAPHGGLLTVGEMLDMFPETRFNIDVKADAATAPLGSIIAPHAHRVLLTSFSDARRRRTVSAVLSAGAEIRPATSAGRGSMARMRILSALRLPCAHVLRGIDALQIPERYGPFPVLTRSLLRAAHRNGVEVHVWTVNDPDEMRRLIGQGVDGVVTDRADIALNTLS</sequence>
<feature type="domain" description="GP-PDE" evidence="1">
    <location>
        <begin position="12"/>
        <end position="263"/>
    </location>
</feature>
<dbReference type="PANTHER" id="PTHR43805:SF1">
    <property type="entry name" value="GP-PDE DOMAIN-CONTAINING PROTEIN"/>
    <property type="match status" value="1"/>
</dbReference>
<evidence type="ECO:0000259" key="1">
    <source>
        <dbReference type="PROSITE" id="PS51704"/>
    </source>
</evidence>
<dbReference type="PROSITE" id="PS51704">
    <property type="entry name" value="GP_PDE"/>
    <property type="match status" value="1"/>
</dbReference>
<keyword evidence="3" id="KW-1185">Reference proteome</keyword>
<comment type="caution">
    <text evidence="2">The sequence shown here is derived from an EMBL/GenBank/DDBJ whole genome shotgun (WGS) entry which is preliminary data.</text>
</comment>
<dbReference type="Pfam" id="PF03009">
    <property type="entry name" value="GDPD"/>
    <property type="match status" value="1"/>
</dbReference>
<dbReference type="PANTHER" id="PTHR43805">
    <property type="entry name" value="GLYCEROPHOSPHORYL DIESTER PHOSPHODIESTERASE"/>
    <property type="match status" value="1"/>
</dbReference>
<organism evidence="2 3">
    <name type="scientific">Microbacterium murale</name>
    <dbReference type="NCBI Taxonomy" id="1081040"/>
    <lineage>
        <taxon>Bacteria</taxon>
        <taxon>Bacillati</taxon>
        <taxon>Actinomycetota</taxon>
        <taxon>Actinomycetes</taxon>
        <taxon>Micrococcales</taxon>
        <taxon>Microbacteriaceae</taxon>
        <taxon>Microbacterium</taxon>
    </lineage>
</organism>
<dbReference type="Proteomes" id="UP001239085">
    <property type="component" value="Unassembled WGS sequence"/>
</dbReference>
<dbReference type="GO" id="GO:0008889">
    <property type="term" value="F:glycerophosphodiester phosphodiesterase activity"/>
    <property type="evidence" value="ECO:0007669"/>
    <property type="project" value="UniProtKB-EC"/>
</dbReference>
<dbReference type="SUPFAM" id="SSF51695">
    <property type="entry name" value="PLC-like phosphodiesterases"/>
    <property type="match status" value="1"/>
</dbReference>
<dbReference type="EC" id="3.1.4.46" evidence="2"/>
<evidence type="ECO:0000313" key="2">
    <source>
        <dbReference type="EMBL" id="MDQ0645425.1"/>
    </source>
</evidence>
<protein>
    <submittedName>
        <fullName evidence="2">Glycerophosphoryl diester phosphodiesterase</fullName>
        <ecNumber evidence="2">3.1.4.46</ecNumber>
    </submittedName>
</protein>
<name>A0ABU0PDL1_9MICO</name>
<dbReference type="RefSeq" id="WP_307363696.1">
    <property type="nucleotide sequence ID" value="NZ_JAUSXK010000001.1"/>
</dbReference>
<proteinExistence type="predicted"/>
<reference evidence="2 3" key="1">
    <citation type="submission" date="2023-07" db="EMBL/GenBank/DDBJ databases">
        <title>Comparative genomics of wheat-associated soil bacteria to identify genetic determinants of phenazine resistance.</title>
        <authorList>
            <person name="Mouncey N."/>
        </authorList>
    </citation>
    <scope>NUCLEOTIDE SEQUENCE [LARGE SCALE GENOMIC DNA]</scope>
    <source>
        <strain evidence="2 3">W2I7</strain>
    </source>
</reference>
<dbReference type="InterPro" id="IPR030395">
    <property type="entry name" value="GP_PDE_dom"/>
</dbReference>